<feature type="compositionally biased region" description="Polar residues" evidence="1">
    <location>
        <begin position="564"/>
        <end position="573"/>
    </location>
</feature>
<protein>
    <submittedName>
        <fullName evidence="2">Uncharacterized protein</fullName>
    </submittedName>
</protein>
<sequence length="1363" mass="157530">MNQSGIKMLDNESMIYFESNNIKVQNRRNFNFKDQSIDKNKIEQLQSMALLYGKNRTSEYEIEGSANHQRRQSKSSASLNQDDGQRMIKQWHNFKKTSMVQGERDSLDGCLSEHSQLDIPNEHMTKENQKTQSTNQSHLNSGDKQPKTSSEKKGTQRNRQGPQSQNPAARQTQAVPFSRVKIFNINTVRDSSPLKTIGLFNNNLRDSQACKGGSQSQRQQIEDQNHINQIKMFGQKTQFINTFKSPQQADGTYKQPKQGQKKAQQYIPSQRHHQVSQYQTQNSPQIILRDSLLKNAANSSNMYLTQANGSMMNKAQDQIESDFVNSQEEDDLLRTASHYQTGSQFATHQESTFTTGQSFHLPQTQALGQSKKTNNIQGISSKINNLNVRAGNNAPTVEQQPLTGYINDKVSPNHKRRGLHFIESQNQLNQSTNNQRVASNFRNESLERILGDKANLLFDQIDKIQQKEYVKLNRSLLYYSNERTDSSNRNVQHTPMLIQGSTQDLEQKDGKNANVYRKRQLTFTDGNQSQHLRQIQQQLMQTLPKQMSNANQNRNAMKHHDISQHQTALTQLTEPDEANVINTDRKGKEMPNSPGTFPSSVKEKIKNITQRIKQEVQKQEETQLVTNSQNLKRKSHQHSNISGQQLNDNTQTSIKSQHYVGNFKKYLNADQADKNNSKIEAKNLKQSNLKKPRNSNIENKFDNKKGKLENKSIIHETNDTHHRQPFKKQDLSTYNNLNNKNLSPPRQVDVPKQSSMFQRRKLSQNGKNQNKLIKSQNQTNSINLKDSIHAKESIIKKPKQEIECIIYVPNHPPEIFSSKDLQSTNQTKDEQHQQVQQIQTQSTFITPEVITSRKENNNILPTSSATKSNDDTFKDRTICQSEEKIDENFIKSKYNNLLKETRQKIRDNEKTISINHNLHININNIHSQIGHNNQVLLNQSYHTPRGIATINNQQFLNVNSNGKNSPKQIQMSEDQKASSKYASMRKSHILNRLQSLSNSQTPKNELKVNSNVVQQNIQVQEVAAKLNFEKQAHNYSNDVNLYKQSMLIQQQDIFAKMRASLDQQNMVQMNIQNPPSMYENQALFQQLQLQQQQLLQQHQQQQQQQNQHFKQPLSNRYMSQIDDLHQTSIQYQPFSSQIQTPQYNPGNINSQQQQQQQNMMFQYRQQIPSYIANDCQAHCKCHQQMSQQFSCQNQVQQLNIPSQMMQQQPYMSQTLSPQINQNPFVNANLQQQVQQPDFFNNYLAQQQYHHFIPQYMQQYQFSPLVQNQIYSHTNLQQTQLPYPGQNMIHQAQPLFASNQAGFNSYDNSQMKVAFDQGNNKPAAMTQENLMRFNQQSIDLQKQSLGLQLVNALNEFDKLDEFDN</sequence>
<dbReference type="OMA" id="VSYFACK"/>
<organism evidence="2 3">
    <name type="scientific">Stylonychia lemnae</name>
    <name type="common">Ciliate</name>
    <dbReference type="NCBI Taxonomy" id="5949"/>
    <lineage>
        <taxon>Eukaryota</taxon>
        <taxon>Sar</taxon>
        <taxon>Alveolata</taxon>
        <taxon>Ciliophora</taxon>
        <taxon>Intramacronucleata</taxon>
        <taxon>Spirotrichea</taxon>
        <taxon>Stichotrichia</taxon>
        <taxon>Sporadotrichida</taxon>
        <taxon>Oxytrichidae</taxon>
        <taxon>Stylonychinae</taxon>
        <taxon>Stylonychia</taxon>
    </lineage>
</organism>
<feature type="region of interest" description="Disordered" evidence="1">
    <location>
        <begin position="613"/>
        <end position="650"/>
    </location>
</feature>
<feature type="compositionally biased region" description="Polar residues" evidence="1">
    <location>
        <begin position="638"/>
        <end position="650"/>
    </location>
</feature>
<evidence type="ECO:0000313" key="3">
    <source>
        <dbReference type="Proteomes" id="UP000039865"/>
    </source>
</evidence>
<proteinExistence type="predicted"/>
<evidence type="ECO:0000313" key="2">
    <source>
        <dbReference type="EMBL" id="CDW72793.1"/>
    </source>
</evidence>
<feature type="compositionally biased region" description="Polar residues" evidence="1">
    <location>
        <begin position="731"/>
        <end position="744"/>
    </location>
</feature>
<feature type="compositionally biased region" description="Polar residues" evidence="1">
    <location>
        <begin position="130"/>
        <end position="143"/>
    </location>
</feature>
<dbReference type="EMBL" id="CCKQ01001674">
    <property type="protein sequence ID" value="CDW72793.1"/>
    <property type="molecule type" value="Genomic_DNA"/>
</dbReference>
<feature type="region of interest" description="Disordered" evidence="1">
    <location>
        <begin position="678"/>
        <end position="768"/>
    </location>
</feature>
<gene>
    <name evidence="2" type="primary">Contig5905.g6330</name>
    <name evidence="2" type="ORF">STYLEM_1757</name>
</gene>
<reference evidence="2 3" key="1">
    <citation type="submission" date="2014-06" db="EMBL/GenBank/DDBJ databases">
        <authorList>
            <person name="Swart Estienne"/>
        </authorList>
    </citation>
    <scope>NUCLEOTIDE SEQUENCE [LARGE SCALE GENOMIC DNA]</scope>
    <source>
        <strain evidence="2 3">130c</strain>
    </source>
</reference>
<feature type="compositionally biased region" description="Basic and acidic residues" evidence="1">
    <location>
        <begin position="699"/>
        <end position="730"/>
    </location>
</feature>
<feature type="compositionally biased region" description="Basic and acidic residues" evidence="1">
    <location>
        <begin position="144"/>
        <end position="154"/>
    </location>
</feature>
<feature type="region of interest" description="Disordered" evidence="1">
    <location>
        <begin position="63"/>
        <end position="83"/>
    </location>
</feature>
<name>A0A077ZSC8_STYLE</name>
<feature type="region of interest" description="Disordered" evidence="1">
    <location>
        <begin position="126"/>
        <end position="175"/>
    </location>
</feature>
<keyword evidence="3" id="KW-1185">Reference proteome</keyword>
<feature type="compositionally biased region" description="Polar residues" evidence="1">
    <location>
        <begin position="752"/>
        <end position="768"/>
    </location>
</feature>
<evidence type="ECO:0000256" key="1">
    <source>
        <dbReference type="SAM" id="MobiDB-lite"/>
    </source>
</evidence>
<feature type="region of interest" description="Disordered" evidence="1">
    <location>
        <begin position="557"/>
        <end position="601"/>
    </location>
</feature>
<dbReference type="Proteomes" id="UP000039865">
    <property type="component" value="Unassembled WGS sequence"/>
</dbReference>
<accession>A0A077ZSC8</accession>
<feature type="compositionally biased region" description="Polar residues" evidence="1">
    <location>
        <begin position="157"/>
        <end position="175"/>
    </location>
</feature>
<dbReference type="InParanoid" id="A0A077ZSC8"/>